<comment type="subcellular location">
    <subcellularLocation>
        <location evidence="11">Cytoplasm</location>
    </subcellularLocation>
</comment>
<dbReference type="InterPro" id="IPR015507">
    <property type="entry name" value="rRNA-MeTfrase_E"/>
</dbReference>
<keyword evidence="4 11" id="KW-0949">S-adenosyl-L-methionine</keyword>
<feature type="binding site" evidence="11">
    <location>
        <position position="129"/>
    </location>
    <ligand>
        <name>S-adenosyl-L-methionine</name>
        <dbReference type="ChEBI" id="CHEBI:59789"/>
    </ligand>
</feature>
<comment type="function">
    <text evidence="5 11">Specifically methylates the uridine in position 2552 of 23S rRNA at the 2'-O position of the ribose in the fully assembled 50S ribosomal subunit.</text>
</comment>
<dbReference type="InterPro" id="IPR002877">
    <property type="entry name" value="RNA_MeTrfase_FtsJ_dom"/>
</dbReference>
<evidence type="ECO:0000256" key="5">
    <source>
        <dbReference type="ARBA" id="ARBA00037569"/>
    </source>
</evidence>
<feature type="active site" description="Proton acceptor" evidence="11 12">
    <location>
        <position position="169"/>
    </location>
</feature>
<dbReference type="HAMAP" id="MF_01547">
    <property type="entry name" value="RNA_methyltr_E"/>
    <property type="match status" value="1"/>
</dbReference>
<evidence type="ECO:0000313" key="15">
    <source>
        <dbReference type="Proteomes" id="UP000054051"/>
    </source>
</evidence>
<dbReference type="PANTHER" id="PTHR10920:SF18">
    <property type="entry name" value="RRNA METHYLTRANSFERASE 2, MITOCHONDRIAL"/>
    <property type="match status" value="1"/>
</dbReference>
<dbReference type="InterPro" id="IPR050082">
    <property type="entry name" value="RNA_methyltr_RlmE"/>
</dbReference>
<evidence type="ECO:0000256" key="3">
    <source>
        <dbReference type="ARBA" id="ARBA00022679"/>
    </source>
</evidence>
<keyword evidence="1 11" id="KW-0698">rRNA processing</keyword>
<keyword evidence="15" id="KW-1185">Reference proteome</keyword>
<organism evidence="14 15">
    <name type="scientific">Candidatus Glomeribacter gigasporarum BEG34</name>
    <dbReference type="NCBI Taxonomy" id="1070319"/>
    <lineage>
        <taxon>Bacteria</taxon>
        <taxon>Pseudomonadati</taxon>
        <taxon>Pseudomonadota</taxon>
        <taxon>Betaproteobacteria</taxon>
        <taxon>Burkholderiales</taxon>
        <taxon>Burkholderiaceae</taxon>
        <taxon>Candidatus Glomeribacter</taxon>
    </lineage>
</organism>
<name>G2J9N8_9BURK</name>
<evidence type="ECO:0000256" key="9">
    <source>
        <dbReference type="ARBA" id="ARBA00042745"/>
    </source>
</evidence>
<dbReference type="InterPro" id="IPR029063">
    <property type="entry name" value="SAM-dependent_MTases_sf"/>
</dbReference>
<dbReference type="SUPFAM" id="SSF53335">
    <property type="entry name" value="S-adenosyl-L-methionine-dependent methyltransferases"/>
    <property type="match status" value="1"/>
</dbReference>
<dbReference type="GO" id="GO:0005737">
    <property type="term" value="C:cytoplasm"/>
    <property type="evidence" value="ECO:0007669"/>
    <property type="project" value="UniProtKB-SubCell"/>
</dbReference>
<accession>G2J9N8</accession>
<dbReference type="EC" id="2.1.1.166" evidence="6 11"/>
<evidence type="ECO:0000256" key="7">
    <source>
        <dbReference type="ARBA" id="ARBA00041129"/>
    </source>
</evidence>
<dbReference type="AlphaFoldDB" id="G2J9N8"/>
<evidence type="ECO:0000256" key="6">
    <source>
        <dbReference type="ARBA" id="ARBA00038861"/>
    </source>
</evidence>
<comment type="similarity">
    <text evidence="11">Belongs to the class I-like SAM-binding methyltransferase superfamily. RNA methyltransferase RlmE family.</text>
</comment>
<evidence type="ECO:0000256" key="11">
    <source>
        <dbReference type="HAMAP-Rule" id="MF_01547"/>
    </source>
</evidence>
<dbReference type="Pfam" id="PF01728">
    <property type="entry name" value="FtsJ"/>
    <property type="match status" value="1"/>
</dbReference>
<feature type="binding site" evidence="11">
    <location>
        <position position="104"/>
    </location>
    <ligand>
        <name>S-adenosyl-L-methionine</name>
        <dbReference type="ChEBI" id="CHEBI:59789"/>
    </ligand>
</feature>
<comment type="caution">
    <text evidence="14">The sequence shown here is derived from an EMBL/GenBank/DDBJ whole genome shotgun (WGS) entry which is preliminary data.</text>
</comment>
<dbReference type="Proteomes" id="UP000054051">
    <property type="component" value="Unassembled WGS sequence"/>
</dbReference>
<dbReference type="eggNOG" id="COG0293">
    <property type="taxonomic scope" value="Bacteria"/>
</dbReference>
<keyword evidence="11" id="KW-0963">Cytoplasm</keyword>
<feature type="binding site" evidence="11">
    <location>
        <position position="61"/>
    </location>
    <ligand>
        <name>S-adenosyl-L-methionine</name>
        <dbReference type="ChEBI" id="CHEBI:59789"/>
    </ligand>
</feature>
<feature type="binding site" evidence="11">
    <location>
        <position position="63"/>
    </location>
    <ligand>
        <name>S-adenosyl-L-methionine</name>
        <dbReference type="ChEBI" id="CHEBI:59789"/>
    </ligand>
</feature>
<protein>
    <recommendedName>
        <fullName evidence="7 11">Ribosomal RNA large subunit methyltransferase E</fullName>
        <ecNumber evidence="6 11">2.1.1.166</ecNumber>
    </recommendedName>
    <alternativeName>
        <fullName evidence="9 11">23S rRNA Um2552 methyltransferase</fullName>
    </alternativeName>
    <alternativeName>
        <fullName evidence="8 11">rRNA (uridine-2'-O-)-methyltransferase</fullName>
    </alternativeName>
</protein>
<dbReference type="EMBL" id="CAFB01000041">
    <property type="protein sequence ID" value="CCD29485.1"/>
    <property type="molecule type" value="Genomic_DNA"/>
</dbReference>
<dbReference type="GO" id="GO:0008650">
    <property type="term" value="F:rRNA (uridine-2'-O-)-methyltransferase activity"/>
    <property type="evidence" value="ECO:0007669"/>
    <property type="project" value="UniProtKB-UniRule"/>
</dbReference>
<evidence type="ECO:0000256" key="10">
    <source>
        <dbReference type="ARBA" id="ARBA00048970"/>
    </source>
</evidence>
<dbReference type="STRING" id="1070319.CAGGBEG34_240058"/>
<proteinExistence type="inferred from homology"/>
<keyword evidence="3 11" id="KW-0808">Transferase</keyword>
<dbReference type="Gene3D" id="3.40.50.150">
    <property type="entry name" value="Vaccinia Virus protein VP39"/>
    <property type="match status" value="1"/>
</dbReference>
<evidence type="ECO:0000256" key="12">
    <source>
        <dbReference type="PIRSR" id="PIRSR005461-1"/>
    </source>
</evidence>
<comment type="catalytic activity">
    <reaction evidence="10 11">
        <text>uridine(2552) in 23S rRNA + S-adenosyl-L-methionine = 2'-O-methyluridine(2552) in 23S rRNA + S-adenosyl-L-homocysteine + H(+)</text>
        <dbReference type="Rhea" id="RHEA:42720"/>
        <dbReference type="Rhea" id="RHEA-COMP:10202"/>
        <dbReference type="Rhea" id="RHEA-COMP:10203"/>
        <dbReference type="ChEBI" id="CHEBI:15378"/>
        <dbReference type="ChEBI" id="CHEBI:57856"/>
        <dbReference type="ChEBI" id="CHEBI:59789"/>
        <dbReference type="ChEBI" id="CHEBI:65315"/>
        <dbReference type="ChEBI" id="CHEBI:74478"/>
        <dbReference type="EC" id="2.1.1.166"/>
    </reaction>
</comment>
<feature type="binding site" evidence="11">
    <location>
        <position position="88"/>
    </location>
    <ligand>
        <name>S-adenosyl-L-methionine</name>
        <dbReference type="ChEBI" id="CHEBI:59789"/>
    </ligand>
</feature>
<feature type="domain" description="Ribosomal RNA methyltransferase FtsJ" evidence="13">
    <location>
        <begin position="29"/>
        <end position="210"/>
    </location>
</feature>
<evidence type="ECO:0000256" key="4">
    <source>
        <dbReference type="ARBA" id="ARBA00022691"/>
    </source>
</evidence>
<dbReference type="PANTHER" id="PTHR10920">
    <property type="entry name" value="RIBOSOMAL RNA METHYLTRANSFERASE"/>
    <property type="match status" value="1"/>
</dbReference>
<evidence type="ECO:0000313" key="14">
    <source>
        <dbReference type="EMBL" id="CCD29485.1"/>
    </source>
</evidence>
<evidence type="ECO:0000256" key="2">
    <source>
        <dbReference type="ARBA" id="ARBA00022603"/>
    </source>
</evidence>
<evidence type="ECO:0000256" key="1">
    <source>
        <dbReference type="ARBA" id="ARBA00022552"/>
    </source>
</evidence>
<evidence type="ECO:0000259" key="13">
    <source>
        <dbReference type="Pfam" id="PF01728"/>
    </source>
</evidence>
<sequence length="215" mass="23613">MFWSIPVTHAWLRGHLSDPYVKRAQREGYRSRAVYKLQEIDQRDKLIRPGLRVIDLGAAPGSWSQYVRNRLARGIAGGGLNGAMIALDLLPMEEIAGVLFIQGDFREAAVGAQLEKALGARRADLVLSDMAPNLSGIAAADAARIEHLGELTLEFAQRALHAQGALLAKYFHGSGYSQMVERFRRRFQSVAVRKPKASRSGSSEVFILGKSLKSA</sequence>
<gene>
    <name evidence="11" type="primary">rlmE</name>
    <name evidence="11" type="synonym">ftsJ</name>
    <name evidence="11" type="synonym">rrmJ</name>
    <name evidence="14" type="ORF">CAGGBEG34_240058</name>
</gene>
<reference evidence="14 15" key="1">
    <citation type="submission" date="2011-08" db="EMBL/GenBank/DDBJ databases">
        <title>The genome of the obligate endobacterium of an arbuscular mycorrhizal fungus reveals an interphylum network of nutritional interactions.</title>
        <authorList>
            <person name="Ghignone S."/>
            <person name="Salvioli A."/>
            <person name="Anca I."/>
            <person name="Lumini E."/>
            <person name="Ortu G."/>
            <person name="Petiti L."/>
            <person name="Cruveiller S."/>
            <person name="Bianciotto V."/>
            <person name="Piffanelli P."/>
            <person name="Lanfranco L."/>
            <person name="Bonfante P."/>
        </authorList>
    </citation>
    <scope>NUCLEOTIDE SEQUENCE [LARGE SCALE GENOMIC DNA]</scope>
    <source>
        <strain evidence="14 15">BEG34</strain>
    </source>
</reference>
<dbReference type="PIRSF" id="PIRSF005461">
    <property type="entry name" value="23S_rRNA_mtase"/>
    <property type="match status" value="1"/>
</dbReference>
<evidence type="ECO:0000256" key="8">
    <source>
        <dbReference type="ARBA" id="ARBA00041995"/>
    </source>
</evidence>
<keyword evidence="2 11" id="KW-0489">Methyltransferase</keyword>